<feature type="region of interest" description="Disordered" evidence="7">
    <location>
        <begin position="212"/>
        <end position="233"/>
    </location>
</feature>
<name>A0AAN8PF90_POLSC</name>
<comment type="function">
    <text evidence="6">Forms chloride channels.</text>
</comment>
<keyword evidence="2" id="KW-0812">Transmembrane</keyword>
<dbReference type="Proteomes" id="UP001372834">
    <property type="component" value="Unassembled WGS sequence"/>
</dbReference>
<evidence type="ECO:0000256" key="3">
    <source>
        <dbReference type="ARBA" id="ARBA00022989"/>
    </source>
</evidence>
<feature type="compositionally biased region" description="Basic and acidic residues" evidence="7">
    <location>
        <begin position="212"/>
        <end position="223"/>
    </location>
</feature>
<keyword evidence="6" id="KW-0407">Ion channel</keyword>
<keyword evidence="6" id="KW-0813">Transport</keyword>
<proteinExistence type="inferred from homology"/>
<evidence type="ECO:0000256" key="7">
    <source>
        <dbReference type="SAM" id="MobiDB-lite"/>
    </source>
</evidence>
<dbReference type="PANTHER" id="PTHR10736:SF11">
    <property type="entry name" value="BESTROPHIN 2"/>
    <property type="match status" value="1"/>
</dbReference>
<dbReference type="AlphaFoldDB" id="A0AAN8PF90"/>
<evidence type="ECO:0000256" key="2">
    <source>
        <dbReference type="ARBA" id="ARBA00022692"/>
    </source>
</evidence>
<evidence type="ECO:0000256" key="1">
    <source>
        <dbReference type="ARBA" id="ARBA00004370"/>
    </source>
</evidence>
<feature type="compositionally biased region" description="Low complexity" evidence="7">
    <location>
        <begin position="224"/>
        <end position="233"/>
    </location>
</feature>
<keyword evidence="4" id="KW-0472">Membrane</keyword>
<keyword evidence="6" id="KW-0869">Chloride channel</keyword>
<keyword evidence="6" id="KW-1003">Cell membrane</keyword>
<dbReference type="PANTHER" id="PTHR10736">
    <property type="entry name" value="BESTROPHIN"/>
    <property type="match status" value="1"/>
</dbReference>
<dbReference type="EMBL" id="JAWJWE010000036">
    <property type="protein sequence ID" value="KAK6629492.1"/>
    <property type="molecule type" value="Genomic_DNA"/>
</dbReference>
<comment type="caution">
    <text evidence="8">The sequence shown here is derived from an EMBL/GenBank/DDBJ whole genome shotgun (WGS) entry which is preliminary data.</text>
</comment>
<keyword evidence="6" id="KW-0406">Ion transport</keyword>
<accession>A0AAN8PF90</accession>
<keyword evidence="3" id="KW-1133">Transmembrane helix</keyword>
<evidence type="ECO:0000256" key="5">
    <source>
        <dbReference type="ARBA" id="ARBA00034769"/>
    </source>
</evidence>
<dbReference type="GO" id="GO:0005886">
    <property type="term" value="C:plasma membrane"/>
    <property type="evidence" value="ECO:0007669"/>
    <property type="project" value="UniProtKB-SubCell"/>
</dbReference>
<protein>
    <recommendedName>
        <fullName evidence="6">Bestrophin homolog</fullName>
    </recommendedName>
</protein>
<reference evidence="8 9" key="1">
    <citation type="submission" date="2023-10" db="EMBL/GenBank/DDBJ databases">
        <title>Genomes of two closely related lineages of the louse Polyplax serrata with different host specificities.</title>
        <authorList>
            <person name="Martinu J."/>
            <person name="Tarabai H."/>
            <person name="Stefka J."/>
            <person name="Hypsa V."/>
        </authorList>
    </citation>
    <scope>NUCLEOTIDE SEQUENCE [LARGE SCALE GENOMIC DNA]</scope>
    <source>
        <strain evidence="8">HR10_N</strain>
    </source>
</reference>
<evidence type="ECO:0000313" key="9">
    <source>
        <dbReference type="Proteomes" id="UP001372834"/>
    </source>
</evidence>
<keyword evidence="6" id="KW-0868">Chloride</keyword>
<evidence type="ECO:0000313" key="8">
    <source>
        <dbReference type="EMBL" id="KAK6629492.1"/>
    </source>
</evidence>
<organism evidence="8 9">
    <name type="scientific">Polyplax serrata</name>
    <name type="common">Common mouse louse</name>
    <dbReference type="NCBI Taxonomy" id="468196"/>
    <lineage>
        <taxon>Eukaryota</taxon>
        <taxon>Metazoa</taxon>
        <taxon>Ecdysozoa</taxon>
        <taxon>Arthropoda</taxon>
        <taxon>Hexapoda</taxon>
        <taxon>Insecta</taxon>
        <taxon>Pterygota</taxon>
        <taxon>Neoptera</taxon>
        <taxon>Paraneoptera</taxon>
        <taxon>Psocodea</taxon>
        <taxon>Troctomorpha</taxon>
        <taxon>Phthiraptera</taxon>
        <taxon>Anoplura</taxon>
        <taxon>Polyplacidae</taxon>
        <taxon>Polyplax</taxon>
    </lineage>
</organism>
<evidence type="ECO:0000256" key="6">
    <source>
        <dbReference type="RuleBase" id="RU363126"/>
    </source>
</evidence>
<dbReference type="GO" id="GO:0005254">
    <property type="term" value="F:chloride channel activity"/>
    <property type="evidence" value="ECO:0007669"/>
    <property type="project" value="UniProtKB-KW"/>
</dbReference>
<dbReference type="InterPro" id="IPR021134">
    <property type="entry name" value="Bestrophin-like"/>
</dbReference>
<dbReference type="InterPro" id="IPR000615">
    <property type="entry name" value="Bestrophin"/>
</dbReference>
<gene>
    <name evidence="8" type="ORF">RUM43_003309</name>
</gene>
<comment type="similarity">
    <text evidence="5 6">Belongs to the anion channel-forming bestrophin (TC 1.A.46) family. Calcium-sensitive chloride channel subfamily.</text>
</comment>
<comment type="subcellular location">
    <subcellularLocation>
        <location evidence="6">Cell membrane</location>
        <topology evidence="6">Multi-pass membrane protein</topology>
    </subcellularLocation>
    <subcellularLocation>
        <location evidence="1">Membrane</location>
    </subcellularLocation>
</comment>
<dbReference type="GO" id="GO:0034707">
    <property type="term" value="C:chloride channel complex"/>
    <property type="evidence" value="ECO:0007669"/>
    <property type="project" value="UniProtKB-KW"/>
</dbReference>
<dbReference type="Pfam" id="PF01062">
    <property type="entry name" value="Bestrophin"/>
    <property type="match status" value="2"/>
</dbReference>
<sequence length="250" mass="28618">METFRCVTDEKGRLMRRNIVRYALLSYVITLQKVSLRVKKRFPSWQHMVDSVRKYQKAIINTSKRLALEEDQRGKSTTEPSCLFTYRNGTVRGVVRCQNYESDILNTPEKKGSASGIMMDSEKKIFDLMDVENKVMSKYWLPLVWATNIITRARKESLISSDHLVQTILTELSDIRRRLGSLIGYDTVCLPLVYTQIEPIIRKKIAKIEGDNDCDRTEPDAHTLRAPPRSLSSAPSRFGPMFSVLSGVPV</sequence>
<evidence type="ECO:0000256" key="4">
    <source>
        <dbReference type="ARBA" id="ARBA00023136"/>
    </source>
</evidence>